<dbReference type="InterPro" id="IPR050083">
    <property type="entry name" value="HtpX_protease"/>
</dbReference>
<keyword evidence="15" id="KW-1185">Reference proteome</keyword>
<dbReference type="GO" id="GO:0005886">
    <property type="term" value="C:plasma membrane"/>
    <property type="evidence" value="ECO:0007669"/>
    <property type="project" value="UniProtKB-SubCell"/>
</dbReference>
<feature type="transmembrane region" description="Helical" evidence="12">
    <location>
        <begin position="179"/>
        <end position="198"/>
    </location>
</feature>
<dbReference type="InterPro" id="IPR022919">
    <property type="entry name" value="Pept_M48_protease_HtpX"/>
</dbReference>
<dbReference type="Pfam" id="PF01435">
    <property type="entry name" value="Peptidase_M48"/>
    <property type="match status" value="1"/>
</dbReference>
<dbReference type="RefSeq" id="WP_008234968.1">
    <property type="nucleotide sequence ID" value="NZ_CAIY01000069.1"/>
</dbReference>
<accession>M1WT70</accession>
<dbReference type="GO" id="GO:0006508">
    <property type="term" value="P:proteolysis"/>
    <property type="evidence" value="ECO:0007669"/>
    <property type="project" value="UniProtKB-KW"/>
</dbReference>
<keyword evidence="10 12" id="KW-0482">Metalloprotease</keyword>
<keyword evidence="6 12" id="KW-0479">Metal-binding</keyword>
<protein>
    <recommendedName>
        <fullName evidence="12">Protease HtpX homolog</fullName>
        <ecNumber evidence="12">3.4.24.-</ecNumber>
    </recommendedName>
</protein>
<comment type="cofactor">
    <cofactor evidence="12">
        <name>Zn(2+)</name>
        <dbReference type="ChEBI" id="CHEBI:29105"/>
    </cofactor>
    <text evidence="12">Binds 1 zinc ion per subunit.</text>
</comment>
<dbReference type="GO" id="GO:0004222">
    <property type="term" value="F:metalloendopeptidase activity"/>
    <property type="evidence" value="ECO:0007669"/>
    <property type="project" value="UniProtKB-UniRule"/>
</dbReference>
<dbReference type="HAMAP" id="MF_00188">
    <property type="entry name" value="Pept_M48_protease_HtpX"/>
    <property type="match status" value="1"/>
</dbReference>
<evidence type="ECO:0000256" key="8">
    <source>
        <dbReference type="ARBA" id="ARBA00022833"/>
    </source>
</evidence>
<proteinExistence type="inferred from homology"/>
<dbReference type="AlphaFoldDB" id="M1WT70"/>
<feature type="transmembrane region" description="Helical" evidence="12">
    <location>
        <begin position="7"/>
        <end position="26"/>
    </location>
</feature>
<evidence type="ECO:0000256" key="4">
    <source>
        <dbReference type="ARBA" id="ARBA00022670"/>
    </source>
</evidence>
<feature type="binding site" evidence="12">
    <location>
        <position position="132"/>
    </location>
    <ligand>
        <name>Zn(2+)</name>
        <dbReference type="ChEBI" id="CHEBI:29105"/>
        <note>catalytic</note>
    </ligand>
</feature>
<evidence type="ECO:0000313" key="14">
    <source>
        <dbReference type="EMBL" id="CCH67859.1"/>
    </source>
</evidence>
<comment type="subcellular location">
    <subcellularLocation>
        <location evidence="1 12">Cell membrane</location>
        <topology evidence="1 12">Multi-pass membrane protein</topology>
    </subcellularLocation>
</comment>
<feature type="binding site" evidence="12">
    <location>
        <position position="136"/>
    </location>
    <ligand>
        <name>Zn(2+)</name>
        <dbReference type="ChEBI" id="CHEBI:29105"/>
        <note>catalytic</note>
    </ligand>
</feature>
<evidence type="ECO:0000256" key="5">
    <source>
        <dbReference type="ARBA" id="ARBA00022692"/>
    </source>
</evidence>
<gene>
    <name evidence="12" type="primary">htpX</name>
    <name evidence="14" type="ORF">RINTHH_17040</name>
</gene>
<evidence type="ECO:0000256" key="2">
    <source>
        <dbReference type="ARBA" id="ARBA00009779"/>
    </source>
</evidence>
<evidence type="ECO:0000256" key="1">
    <source>
        <dbReference type="ARBA" id="ARBA00004651"/>
    </source>
</evidence>
<evidence type="ECO:0000256" key="10">
    <source>
        <dbReference type="ARBA" id="ARBA00023049"/>
    </source>
</evidence>
<dbReference type="PANTHER" id="PTHR43221">
    <property type="entry name" value="PROTEASE HTPX"/>
    <property type="match status" value="1"/>
</dbReference>
<evidence type="ECO:0000256" key="7">
    <source>
        <dbReference type="ARBA" id="ARBA00022801"/>
    </source>
</evidence>
<dbReference type="OrthoDB" id="15218at2"/>
<keyword evidence="4 12" id="KW-0645">Protease</keyword>
<dbReference type="EC" id="3.4.24.-" evidence="12"/>
<evidence type="ECO:0000256" key="3">
    <source>
        <dbReference type="ARBA" id="ARBA00022475"/>
    </source>
</evidence>
<dbReference type="Proteomes" id="UP000053051">
    <property type="component" value="Unassembled WGS sequence"/>
</dbReference>
<evidence type="ECO:0000313" key="15">
    <source>
        <dbReference type="Proteomes" id="UP000053051"/>
    </source>
</evidence>
<reference evidence="15" key="2">
    <citation type="submission" date="2016-01" db="EMBL/GenBank/DDBJ databases">
        <title>Diatom-associated endosymboitic cyanobacterium lacks core nitrogen metabolism enzymes.</title>
        <authorList>
            <person name="Hilton J.A."/>
            <person name="Foster R.A."/>
            <person name="Tripp H.J."/>
            <person name="Carter B.J."/>
            <person name="Zehr J.P."/>
            <person name="Villareal T.A."/>
        </authorList>
    </citation>
    <scope>NUCLEOTIDE SEQUENCE [LARGE SCALE GENOMIC DNA]</scope>
    <source>
        <strain evidence="15">HH01</strain>
    </source>
</reference>
<comment type="similarity">
    <text evidence="2 12">Belongs to the peptidase M48B family.</text>
</comment>
<dbReference type="InterPro" id="IPR001915">
    <property type="entry name" value="Peptidase_M48"/>
</dbReference>
<comment type="caution">
    <text evidence="14">The sequence shown here is derived from an EMBL/GenBank/DDBJ whole genome shotgun (WGS) entry which is preliminary data.</text>
</comment>
<feature type="domain" description="Peptidase M48" evidence="13">
    <location>
        <begin position="69"/>
        <end position="280"/>
    </location>
</feature>
<evidence type="ECO:0000256" key="6">
    <source>
        <dbReference type="ARBA" id="ARBA00022723"/>
    </source>
</evidence>
<organism evidence="14 15">
    <name type="scientific">Richelia intracellularis HH01</name>
    <dbReference type="NCBI Taxonomy" id="1165094"/>
    <lineage>
        <taxon>Bacteria</taxon>
        <taxon>Bacillati</taxon>
        <taxon>Cyanobacteriota</taxon>
        <taxon>Cyanophyceae</taxon>
        <taxon>Nostocales</taxon>
        <taxon>Nostocaceae</taxon>
        <taxon>Richelia</taxon>
    </lineage>
</organism>
<dbReference type="Gene3D" id="3.30.2010.10">
    <property type="entry name" value="Metalloproteases ('zincins'), catalytic domain"/>
    <property type="match status" value="1"/>
</dbReference>
<evidence type="ECO:0000256" key="9">
    <source>
        <dbReference type="ARBA" id="ARBA00022989"/>
    </source>
</evidence>
<evidence type="ECO:0000256" key="11">
    <source>
        <dbReference type="ARBA" id="ARBA00023136"/>
    </source>
</evidence>
<keyword evidence="9 12" id="KW-1133">Transmembrane helix</keyword>
<evidence type="ECO:0000256" key="12">
    <source>
        <dbReference type="HAMAP-Rule" id="MF_00188"/>
    </source>
</evidence>
<feature type="transmembrane region" description="Helical" evidence="12">
    <location>
        <begin position="143"/>
        <end position="167"/>
    </location>
</feature>
<reference evidence="14 15" key="1">
    <citation type="submission" date="2012-05" db="EMBL/GenBank/DDBJ databases">
        <authorList>
            <person name="Hilton J."/>
        </authorList>
    </citation>
    <scope>NUCLEOTIDE SEQUENCE [LARGE SCALE GENOMIC DNA]</scope>
    <source>
        <strain evidence="14 15">HH01</strain>
    </source>
</reference>
<keyword evidence="3 12" id="KW-1003">Cell membrane</keyword>
<dbReference type="EMBL" id="CAIY01000069">
    <property type="protein sequence ID" value="CCH67859.1"/>
    <property type="molecule type" value="Genomic_DNA"/>
</dbReference>
<dbReference type="PANTHER" id="PTHR43221:SF1">
    <property type="entry name" value="PROTEASE HTPX"/>
    <property type="match status" value="1"/>
</dbReference>
<keyword evidence="11 12" id="KW-0472">Membrane</keyword>
<name>M1WT70_9NOST</name>
<keyword evidence="8 12" id="KW-0862">Zinc</keyword>
<dbReference type="GO" id="GO:0008270">
    <property type="term" value="F:zinc ion binding"/>
    <property type="evidence" value="ECO:0007669"/>
    <property type="project" value="UniProtKB-UniRule"/>
</dbReference>
<dbReference type="CDD" id="cd07336">
    <property type="entry name" value="M48B_HtpX_like"/>
    <property type="match status" value="1"/>
</dbReference>
<keyword evidence="5 12" id="KW-0812">Transmembrane</keyword>
<feature type="transmembrane region" description="Helical" evidence="12">
    <location>
        <begin position="32"/>
        <end position="49"/>
    </location>
</feature>
<evidence type="ECO:0000259" key="13">
    <source>
        <dbReference type="Pfam" id="PF01435"/>
    </source>
</evidence>
<feature type="binding site" evidence="12">
    <location>
        <position position="207"/>
    </location>
    <ligand>
        <name>Zn(2+)</name>
        <dbReference type="ChEBI" id="CHEBI:29105"/>
        <note>catalytic</note>
    </ligand>
</feature>
<sequence length="288" mass="31130">MTNQFKTAVLLATLSGLLITISNFIVRGNSGFILGLILAAGTNLFAWYQSDKIALGVYRAREVSPEDLPRLYDMVDRLSQRANLPMPSIYVVPSQNANAFATGRDPEHSAVAVTEGIMQILTEEELEGVIAHELTHIDNRDTLIQAVAATIAGTISHLGQMLTYSMWFGSFSRDDNRSANPIGIVATAILTPLAATIIQSAISQTREFSADAGAAKLTGNPRALAQALLCLEGTAKQMPISANPAFGHLLIINSLSSRFLGNLFSSHPPTEERVNALLEMEQLMETNY</sequence>
<feature type="active site" evidence="12">
    <location>
        <position position="133"/>
    </location>
</feature>
<keyword evidence="7 12" id="KW-0378">Hydrolase</keyword>